<reference evidence="1" key="1">
    <citation type="submission" date="2023-06" db="EMBL/GenBank/DDBJ databases">
        <authorList>
            <person name="Kurt Z."/>
        </authorList>
    </citation>
    <scope>NUCLEOTIDE SEQUENCE</scope>
</reference>
<protein>
    <submittedName>
        <fullName evidence="2">Hypothetical_protein</fullName>
    </submittedName>
</protein>
<evidence type="ECO:0000313" key="2">
    <source>
        <dbReference type="EMBL" id="CAL6066971.1"/>
    </source>
</evidence>
<proteinExistence type="predicted"/>
<name>A0AA86UWQ5_9EUKA</name>
<keyword evidence="3" id="KW-1185">Reference proteome</keyword>
<accession>A0AA86UWQ5</accession>
<dbReference type="AlphaFoldDB" id="A0AA86UWQ5"/>
<sequence length="146" mass="17011">MKKMAIPFVDEYSKYANNMILRDSFDSANYLNDNVRFEKSMSMQFNIPNDWSYDQKLNQLNKYKQKPHLNPENIEQFVRTFSSESLSSHKTSLPSRKRLRRSYIKSDQSFESDLSFEIKGSTKGNNRINCSLLNASGVINLSGEFE</sequence>
<dbReference type="EMBL" id="CATOUU010001157">
    <property type="protein sequence ID" value="CAI9974965.1"/>
    <property type="molecule type" value="Genomic_DNA"/>
</dbReference>
<gene>
    <name evidence="2" type="ORF">HINF_LOCUS52801</name>
    <name evidence="1" type="ORF">HINF_LOCUS62610</name>
</gene>
<evidence type="ECO:0000313" key="1">
    <source>
        <dbReference type="EMBL" id="CAI9974965.1"/>
    </source>
</evidence>
<evidence type="ECO:0000313" key="3">
    <source>
        <dbReference type="Proteomes" id="UP001642409"/>
    </source>
</evidence>
<organism evidence="1">
    <name type="scientific">Hexamita inflata</name>
    <dbReference type="NCBI Taxonomy" id="28002"/>
    <lineage>
        <taxon>Eukaryota</taxon>
        <taxon>Metamonada</taxon>
        <taxon>Diplomonadida</taxon>
        <taxon>Hexamitidae</taxon>
        <taxon>Hexamitinae</taxon>
        <taxon>Hexamita</taxon>
    </lineage>
</organism>
<comment type="caution">
    <text evidence="1">The sequence shown here is derived from an EMBL/GenBank/DDBJ whole genome shotgun (WGS) entry which is preliminary data.</text>
</comment>
<dbReference type="EMBL" id="CAXDID020000265">
    <property type="protein sequence ID" value="CAL6066971.1"/>
    <property type="molecule type" value="Genomic_DNA"/>
</dbReference>
<dbReference type="Proteomes" id="UP001642409">
    <property type="component" value="Unassembled WGS sequence"/>
</dbReference>
<reference evidence="2 3" key="2">
    <citation type="submission" date="2024-07" db="EMBL/GenBank/DDBJ databases">
        <authorList>
            <person name="Akdeniz Z."/>
        </authorList>
    </citation>
    <scope>NUCLEOTIDE SEQUENCE [LARGE SCALE GENOMIC DNA]</scope>
</reference>